<keyword evidence="1" id="KW-0175">Coiled coil</keyword>
<sequence>KLLERVSELEKRVLAPRDVVIKMYITKNLQLSERIEILEKQLRLLKKNQSSIIEPIVQKSEYPIISIPVIDYPSVFTEGVGFGEYLLTVYASYQENPKHVYDTFVFNGRVRLEFFSSIFAVTSLFKGSWFVDNFTISTGDDIVYFAWKLVALQVVTSFMILLRSFENSIKLSLKTHILKPQLSQTAHFLQLHLQQFTELVTIKCSQYATTYTSQPPISEYTKRITLAICTLEDTLAELDNLNDPEYDNPPPTKRQRRGEKDGDGKKKTLKGRDKKPEPMREADSGEL</sequence>
<feature type="region of interest" description="Disordered" evidence="2">
    <location>
        <begin position="240"/>
        <end position="287"/>
    </location>
</feature>
<proteinExistence type="predicted"/>
<feature type="coiled-coil region" evidence="1">
    <location>
        <begin position="21"/>
        <end position="48"/>
    </location>
</feature>
<reference evidence="3 4" key="1">
    <citation type="journal article" date="2008" name="Arch. Virol.">
        <title>Molecular confirmation of a new herpesvirus from catfish (Ameiurus melas) by testing the performance of a novel PCR method, designed to target the DNA polymerase gene of alloherpesviruses.</title>
        <authorList>
            <person name="Doszpoly A."/>
            <person name="Kovacs E.R."/>
            <person name="Bovo G."/>
            <person name="LaPatra S.E."/>
            <person name="Harrach B."/>
            <person name="Benko M."/>
        </authorList>
    </citation>
    <scope>NUCLEOTIDE SEQUENCE [LARGE SCALE GENOMIC DNA]</scope>
    <source>
        <strain evidence="4">SRWSHV (Snake River White Sturgeon Herpesvirus)</strain>
    </source>
</reference>
<reference evidence="3 4" key="2">
    <citation type="journal article" date="2011" name="Arch. Virol.">
        <title>Partial genome characterization of acipenserid herpesvirus 2: taxonomical proposal for the demarcation of three subfamilies in Alloherpesviridae.</title>
        <authorList>
            <person name="Doszpoly A."/>
            <person name="Somogyi V."/>
            <person name="Lapatra S.E."/>
            <person name="Benko M."/>
        </authorList>
    </citation>
    <scope>NUCLEOTIDE SEQUENCE [LARGE SCALE GENOMIC DNA]</scope>
    <source>
        <strain evidence="4">SRWSHV (Snake River White Sturgeon Herpesvirus)</strain>
    </source>
</reference>
<evidence type="ECO:0000256" key="2">
    <source>
        <dbReference type="SAM" id="MobiDB-lite"/>
    </source>
</evidence>
<evidence type="ECO:0000256" key="1">
    <source>
        <dbReference type="SAM" id="Coils"/>
    </source>
</evidence>
<dbReference type="Proteomes" id="UP000243430">
    <property type="component" value="Segment"/>
</dbReference>
<protein>
    <submittedName>
        <fullName evidence="3">ORF24</fullName>
    </submittedName>
</protein>
<organism evidence="3 4">
    <name type="scientific">white sturgeon herpesvirus 2</name>
    <dbReference type="NCBI Taxonomy" id="320884"/>
    <lineage>
        <taxon>Viruses</taxon>
        <taxon>Duplodnaviria</taxon>
        <taxon>Heunggongvirae</taxon>
        <taxon>Peploviricota</taxon>
        <taxon>Herviviricetes</taxon>
        <taxon>Herpesvirales</taxon>
        <taxon>Alloherpesviridae</taxon>
        <taxon>Ictavirus</taxon>
        <taxon>Ictavirus acipenseridallo2</taxon>
    </lineage>
</organism>
<accession>F6GQ62</accession>
<reference evidence="3 4" key="3">
    <citation type="journal article" date="2011" name="Intervirology">
        <title>Comparative analysis of a conserved gene block from the genome of the members of the genus ictalurivirus.</title>
        <authorList>
            <person name="Doszpoly A."/>
            <person name="Benko M."/>
            <person name="Bovo G."/>
            <person name="Lapatra S.E."/>
            <person name="Harrach B."/>
        </authorList>
    </citation>
    <scope>NUCLEOTIDE SEQUENCE [LARGE SCALE GENOMIC DNA]</scope>
    <source>
        <strain evidence="4">SRWSHV (Snake River White Sturgeon Herpesvirus)</strain>
    </source>
</reference>
<dbReference type="EMBL" id="FJ815289">
    <property type="protein sequence ID" value="AEF97682.1"/>
    <property type="molecule type" value="Genomic_DNA"/>
</dbReference>
<keyword evidence="4" id="KW-1185">Reference proteome</keyword>
<dbReference type="KEGG" id="vg:40524653"/>
<feature type="compositionally biased region" description="Basic and acidic residues" evidence="2">
    <location>
        <begin position="258"/>
        <end position="287"/>
    </location>
</feature>
<feature type="non-terminal residue" evidence="3">
    <location>
        <position position="1"/>
    </location>
</feature>
<evidence type="ECO:0000313" key="4">
    <source>
        <dbReference type="Proteomes" id="UP000243430"/>
    </source>
</evidence>
<name>F6GQ62_9VIRU</name>
<evidence type="ECO:0000313" key="3">
    <source>
        <dbReference type="EMBL" id="AEF97682.1"/>
    </source>
</evidence>
<dbReference type="GeneID" id="40524653"/>
<dbReference type="RefSeq" id="YP_009664564.1">
    <property type="nucleotide sequence ID" value="NC_043042.1"/>
</dbReference>